<dbReference type="Gene3D" id="1.20.120.1600">
    <property type="match status" value="1"/>
</dbReference>
<dbReference type="SFLD" id="SFLDG01129">
    <property type="entry name" value="C1.5:_HAD__Beta-PGM__Phosphata"/>
    <property type="match status" value="1"/>
</dbReference>
<dbReference type="RefSeq" id="WP_111535688.1">
    <property type="nucleotide sequence ID" value="NZ_QKZL01000002.1"/>
</dbReference>
<dbReference type="EMBL" id="QKZL01000002">
    <property type="protein sequence ID" value="PZX18784.1"/>
    <property type="molecule type" value="Genomic_DNA"/>
</dbReference>
<gene>
    <name evidence="5" type="ORF">LX81_00477</name>
</gene>
<evidence type="ECO:0000313" key="6">
    <source>
        <dbReference type="Proteomes" id="UP000248916"/>
    </source>
</evidence>
<dbReference type="InterPro" id="IPR036412">
    <property type="entry name" value="HAD-like_sf"/>
</dbReference>
<dbReference type="NCBIfam" id="TIGR01549">
    <property type="entry name" value="HAD-SF-IA-v1"/>
    <property type="match status" value="1"/>
</dbReference>
<sequence>MSGAAIPPDCRLVVFDLDGTLYRQGPVRRAMLRELLLDRGHPGRLARLAILRRFRELREGMAFEHQGDFDDRLFARLAQETGRDEEKLRALVVDWMERRPLRHLRCARVAGASELFEALRRRGIAVGVWSDYPVVKKLAALGLTADFIASALDPLIGALKPDPAGLREVMRAAGTRPDETLMIGDRMSRDGAAAASAGVPFLLLGRRAPSGIPHVPDFHALLPQMEGA</sequence>
<comment type="similarity">
    <text evidence="3">Belongs to the HAD-like hydrolase superfamily. CbbY/CbbZ/Gph/YieH family.</text>
</comment>
<protein>
    <recommendedName>
        <fullName evidence="4">phosphoglycolate phosphatase</fullName>
        <ecNumber evidence="4">3.1.3.18</ecNumber>
    </recommendedName>
</protein>
<evidence type="ECO:0000256" key="1">
    <source>
        <dbReference type="ARBA" id="ARBA00000830"/>
    </source>
</evidence>
<comment type="caution">
    <text evidence="5">The sequence shown here is derived from an EMBL/GenBank/DDBJ whole genome shotgun (WGS) entry which is preliminary data.</text>
</comment>
<dbReference type="PANTHER" id="PTHR43434:SF1">
    <property type="entry name" value="PHOSPHOGLYCOLATE PHOSPHATASE"/>
    <property type="match status" value="1"/>
</dbReference>
<dbReference type="OrthoDB" id="9807630at2"/>
<keyword evidence="6" id="KW-1185">Reference proteome</keyword>
<dbReference type="Gene3D" id="3.40.50.1000">
    <property type="entry name" value="HAD superfamily/HAD-like"/>
    <property type="match status" value="1"/>
</dbReference>
<evidence type="ECO:0000313" key="5">
    <source>
        <dbReference type="EMBL" id="PZX18784.1"/>
    </source>
</evidence>
<dbReference type="SUPFAM" id="SSF56784">
    <property type="entry name" value="HAD-like"/>
    <property type="match status" value="1"/>
</dbReference>
<evidence type="ECO:0000256" key="2">
    <source>
        <dbReference type="ARBA" id="ARBA00004818"/>
    </source>
</evidence>
<dbReference type="GO" id="GO:0008967">
    <property type="term" value="F:phosphoglycolate phosphatase activity"/>
    <property type="evidence" value="ECO:0007669"/>
    <property type="project" value="UniProtKB-EC"/>
</dbReference>
<organism evidence="5 6">
    <name type="scientific">Palleronia aestuarii</name>
    <dbReference type="NCBI Taxonomy" id="568105"/>
    <lineage>
        <taxon>Bacteria</taxon>
        <taxon>Pseudomonadati</taxon>
        <taxon>Pseudomonadota</taxon>
        <taxon>Alphaproteobacteria</taxon>
        <taxon>Rhodobacterales</taxon>
        <taxon>Roseobacteraceae</taxon>
        <taxon>Palleronia</taxon>
    </lineage>
</organism>
<comment type="pathway">
    <text evidence="2">Organic acid metabolism; glycolate biosynthesis; glycolate from 2-phosphoglycolate: step 1/1.</text>
</comment>
<proteinExistence type="inferred from homology"/>
<name>A0A2W7NQ91_9RHOB</name>
<reference evidence="5 6" key="1">
    <citation type="submission" date="2018-06" db="EMBL/GenBank/DDBJ databases">
        <title>Genomic Encyclopedia of Archaeal and Bacterial Type Strains, Phase II (KMG-II): from individual species to whole genera.</title>
        <authorList>
            <person name="Goeker M."/>
        </authorList>
    </citation>
    <scope>NUCLEOTIDE SEQUENCE [LARGE SCALE GENOMIC DNA]</scope>
    <source>
        <strain evidence="5 6">DSM 22009</strain>
    </source>
</reference>
<comment type="catalytic activity">
    <reaction evidence="1">
        <text>2-phosphoglycolate + H2O = glycolate + phosphate</text>
        <dbReference type="Rhea" id="RHEA:14369"/>
        <dbReference type="ChEBI" id="CHEBI:15377"/>
        <dbReference type="ChEBI" id="CHEBI:29805"/>
        <dbReference type="ChEBI" id="CHEBI:43474"/>
        <dbReference type="ChEBI" id="CHEBI:58033"/>
        <dbReference type="EC" id="3.1.3.18"/>
    </reaction>
</comment>
<dbReference type="InterPro" id="IPR023214">
    <property type="entry name" value="HAD_sf"/>
</dbReference>
<accession>A0A2W7NQ91</accession>
<dbReference type="GO" id="GO:0006281">
    <property type="term" value="P:DNA repair"/>
    <property type="evidence" value="ECO:0007669"/>
    <property type="project" value="TreeGrafter"/>
</dbReference>
<evidence type="ECO:0000256" key="3">
    <source>
        <dbReference type="ARBA" id="ARBA00006171"/>
    </source>
</evidence>
<dbReference type="Pfam" id="PF00702">
    <property type="entry name" value="Hydrolase"/>
    <property type="match status" value="1"/>
</dbReference>
<dbReference type="AlphaFoldDB" id="A0A2W7NQ91"/>
<evidence type="ECO:0000256" key="4">
    <source>
        <dbReference type="ARBA" id="ARBA00013078"/>
    </source>
</evidence>
<dbReference type="Proteomes" id="UP000248916">
    <property type="component" value="Unassembled WGS sequence"/>
</dbReference>
<dbReference type="EC" id="3.1.3.18" evidence="4"/>
<keyword evidence="5" id="KW-0378">Hydrolase</keyword>
<dbReference type="SFLD" id="SFLDS00003">
    <property type="entry name" value="Haloacid_Dehalogenase"/>
    <property type="match status" value="1"/>
</dbReference>
<dbReference type="InterPro" id="IPR006439">
    <property type="entry name" value="HAD-SF_hydro_IA"/>
</dbReference>
<dbReference type="InterPro" id="IPR050155">
    <property type="entry name" value="HAD-like_hydrolase_sf"/>
</dbReference>
<dbReference type="PANTHER" id="PTHR43434">
    <property type="entry name" value="PHOSPHOGLYCOLATE PHOSPHATASE"/>
    <property type="match status" value="1"/>
</dbReference>